<evidence type="ECO:0000313" key="2">
    <source>
        <dbReference type="EMBL" id="MDI9860603.1"/>
    </source>
</evidence>
<feature type="transmembrane region" description="Helical" evidence="1">
    <location>
        <begin position="155"/>
        <end position="173"/>
    </location>
</feature>
<name>A0ABT6YAJ4_9BACT</name>
<organism evidence="2 3">
    <name type="scientific">Flectobacillus roseus</name>
    <dbReference type="NCBI Taxonomy" id="502259"/>
    <lineage>
        <taxon>Bacteria</taxon>
        <taxon>Pseudomonadati</taxon>
        <taxon>Bacteroidota</taxon>
        <taxon>Cytophagia</taxon>
        <taxon>Cytophagales</taxon>
        <taxon>Flectobacillaceae</taxon>
        <taxon>Flectobacillus</taxon>
    </lineage>
</organism>
<evidence type="ECO:0000313" key="3">
    <source>
        <dbReference type="Proteomes" id="UP001236507"/>
    </source>
</evidence>
<dbReference type="Proteomes" id="UP001236507">
    <property type="component" value="Unassembled WGS sequence"/>
</dbReference>
<comment type="caution">
    <text evidence="2">The sequence shown here is derived from an EMBL/GenBank/DDBJ whole genome shotgun (WGS) entry which is preliminary data.</text>
</comment>
<keyword evidence="1" id="KW-0472">Membrane</keyword>
<feature type="transmembrane region" description="Helical" evidence="1">
    <location>
        <begin position="123"/>
        <end position="143"/>
    </location>
</feature>
<proteinExistence type="predicted"/>
<dbReference type="EMBL" id="JASHIF010000012">
    <property type="protein sequence ID" value="MDI9860603.1"/>
    <property type="molecule type" value="Genomic_DNA"/>
</dbReference>
<keyword evidence="1" id="KW-1133">Transmembrane helix</keyword>
<protein>
    <recommendedName>
        <fullName evidence="4">DUF3278 domain-containing protein</fullName>
    </recommendedName>
</protein>
<dbReference type="RefSeq" id="WP_283345262.1">
    <property type="nucleotide sequence ID" value="NZ_JASHIF010000012.1"/>
</dbReference>
<keyword evidence="1" id="KW-0812">Transmembrane</keyword>
<feature type="transmembrane region" description="Helical" evidence="1">
    <location>
        <begin position="71"/>
        <end position="91"/>
    </location>
</feature>
<accession>A0ABT6YAJ4</accession>
<evidence type="ECO:0008006" key="4">
    <source>
        <dbReference type="Google" id="ProtNLM"/>
    </source>
</evidence>
<keyword evidence="3" id="KW-1185">Reference proteome</keyword>
<reference evidence="2 3" key="1">
    <citation type="submission" date="2023-05" db="EMBL/GenBank/DDBJ databases">
        <title>Novel species of genus Flectobacillus isolated from stream in China.</title>
        <authorList>
            <person name="Lu H."/>
        </authorList>
    </citation>
    <scope>NUCLEOTIDE SEQUENCE [LARGE SCALE GENOMIC DNA]</scope>
    <source>
        <strain evidence="2 3">KCTC 42575</strain>
    </source>
</reference>
<feature type="transmembrane region" description="Helical" evidence="1">
    <location>
        <begin position="45"/>
        <end position="65"/>
    </location>
</feature>
<gene>
    <name evidence="2" type="ORF">QM524_15415</name>
</gene>
<evidence type="ECO:0000256" key="1">
    <source>
        <dbReference type="SAM" id="Phobius"/>
    </source>
</evidence>
<sequence>MELDDLKHIWQNSGEASQPAMNAEALLLITRQRSQNIIERLVRNIWYELLVSIFVVIAWFYYTLFHAEEHWRIGGLTMGIFMIASLGFYLWGLFRLKSISMADVSLKESLTQLIKQFKLYIKAYTWLNILLIPFANFLGAYLIFSPLEDGLKTSAMIAVGMAPSMWWLMRWYINRLYGQHLTRLERVLQELNE</sequence>